<dbReference type="PANTHER" id="PTHR33164">
    <property type="entry name" value="TRANSCRIPTIONAL REGULATOR, MARR FAMILY"/>
    <property type="match status" value="1"/>
</dbReference>
<accession>A0A3B0SMB5</accession>
<protein>
    <recommendedName>
        <fullName evidence="1">HTH marR-type domain-containing protein</fullName>
    </recommendedName>
</protein>
<proteinExistence type="predicted"/>
<feature type="domain" description="HTH marR-type" evidence="1">
    <location>
        <begin position="1"/>
        <end position="120"/>
    </location>
</feature>
<gene>
    <name evidence="2" type="ORF">MNBD_ALPHA01-342</name>
</gene>
<dbReference type="InterPro" id="IPR036388">
    <property type="entry name" value="WH-like_DNA-bd_sf"/>
</dbReference>
<evidence type="ECO:0000313" key="2">
    <source>
        <dbReference type="EMBL" id="VAW05393.1"/>
    </source>
</evidence>
<name>A0A3B0SMB5_9ZZZZ</name>
<dbReference type="PANTHER" id="PTHR33164:SF43">
    <property type="entry name" value="HTH-TYPE TRANSCRIPTIONAL REPRESSOR YETL"/>
    <property type="match status" value="1"/>
</dbReference>
<organism evidence="2">
    <name type="scientific">hydrothermal vent metagenome</name>
    <dbReference type="NCBI Taxonomy" id="652676"/>
    <lineage>
        <taxon>unclassified sequences</taxon>
        <taxon>metagenomes</taxon>
        <taxon>ecological metagenomes</taxon>
    </lineage>
</organism>
<dbReference type="InterPro" id="IPR039422">
    <property type="entry name" value="MarR/SlyA-like"/>
</dbReference>
<dbReference type="SMART" id="SM00347">
    <property type="entry name" value="HTH_MARR"/>
    <property type="match status" value="1"/>
</dbReference>
<sequence>MNIDLGGHKGLRLWLQTLTDTVKAKGPDLTSRQLALLLRIYLKSGPHTVRALAKSLNVSKPVITRAVDTLSILGFAKRVRDEADKRNVLIQRTVKGAVFLTDFAETMENANKQVNEADNN</sequence>
<dbReference type="AlphaFoldDB" id="A0A3B0SMB5"/>
<reference evidence="2" key="1">
    <citation type="submission" date="2018-06" db="EMBL/GenBank/DDBJ databases">
        <authorList>
            <person name="Zhirakovskaya E."/>
        </authorList>
    </citation>
    <scope>NUCLEOTIDE SEQUENCE</scope>
</reference>
<dbReference type="InterPro" id="IPR036390">
    <property type="entry name" value="WH_DNA-bd_sf"/>
</dbReference>
<dbReference type="SUPFAM" id="SSF46785">
    <property type="entry name" value="Winged helix' DNA-binding domain"/>
    <property type="match status" value="1"/>
</dbReference>
<dbReference type="PRINTS" id="PR00598">
    <property type="entry name" value="HTHMARR"/>
</dbReference>
<evidence type="ECO:0000259" key="1">
    <source>
        <dbReference type="PROSITE" id="PS50995"/>
    </source>
</evidence>
<dbReference type="PROSITE" id="PS50995">
    <property type="entry name" value="HTH_MARR_2"/>
    <property type="match status" value="1"/>
</dbReference>
<dbReference type="EMBL" id="UOEJ01000210">
    <property type="protein sequence ID" value="VAW05393.1"/>
    <property type="molecule type" value="Genomic_DNA"/>
</dbReference>
<dbReference type="Gene3D" id="1.10.10.10">
    <property type="entry name" value="Winged helix-like DNA-binding domain superfamily/Winged helix DNA-binding domain"/>
    <property type="match status" value="1"/>
</dbReference>
<dbReference type="GO" id="GO:0003700">
    <property type="term" value="F:DNA-binding transcription factor activity"/>
    <property type="evidence" value="ECO:0007669"/>
    <property type="project" value="InterPro"/>
</dbReference>
<dbReference type="InterPro" id="IPR000835">
    <property type="entry name" value="HTH_MarR-typ"/>
</dbReference>
<dbReference type="GO" id="GO:0006950">
    <property type="term" value="P:response to stress"/>
    <property type="evidence" value="ECO:0007669"/>
    <property type="project" value="TreeGrafter"/>
</dbReference>
<dbReference type="Pfam" id="PF01047">
    <property type="entry name" value="MarR"/>
    <property type="match status" value="1"/>
</dbReference>